<feature type="region of interest" description="Disordered" evidence="1">
    <location>
        <begin position="119"/>
        <end position="138"/>
    </location>
</feature>
<organism evidence="2 3">
    <name type="scientific">Tilletia horrida</name>
    <dbReference type="NCBI Taxonomy" id="155126"/>
    <lineage>
        <taxon>Eukaryota</taxon>
        <taxon>Fungi</taxon>
        <taxon>Dikarya</taxon>
        <taxon>Basidiomycota</taxon>
        <taxon>Ustilaginomycotina</taxon>
        <taxon>Exobasidiomycetes</taxon>
        <taxon>Tilletiales</taxon>
        <taxon>Tilletiaceae</taxon>
        <taxon>Tilletia</taxon>
    </lineage>
</organism>
<reference evidence="2" key="1">
    <citation type="journal article" date="2023" name="PhytoFront">
        <title>Draft Genome Resources of Seven Strains of Tilletia horrida, Causal Agent of Kernel Smut of Rice.</title>
        <authorList>
            <person name="Khanal S."/>
            <person name="Antony Babu S."/>
            <person name="Zhou X.G."/>
        </authorList>
    </citation>
    <scope>NUCLEOTIDE SEQUENCE</scope>
    <source>
        <strain evidence="2">TX3</strain>
    </source>
</reference>
<evidence type="ECO:0000313" key="3">
    <source>
        <dbReference type="Proteomes" id="UP001176521"/>
    </source>
</evidence>
<sequence>MPSPASGVRRSAFWRRPDIDEDAVDADGDDTSSGEEEEEELMSASSSEEDEDSNEDDEEADEAEHGPGCVCHLGGRMTPSLYINPPTLEREGRSEMPLLVLLRAHTLLDALELRPATRLKTTQQSPKHAHEPATANPSWKDLDRLLQSLDALMGPAQGTAKNRRTRKAKGKNGSAPAAALDSGLSSPVYQASLEVLHKRLQALLQDERIISKPFRHALAADEAKALSTILRRIRTIPAPPSHVADDPFVVSLQRTSLNQVALRIKYSEIQREIASESWQQRGSRFSTKPTIPGHSTAHSFEPFRRTILRSGQQNSSCASVVQIVQRYGACLAPESDPDGMSLRELTWIEEPGGGGVRFAHVVPFLSKEDIHHLQIIKSPASPFWLVPPSLCLLPSLSRVEVLESCKRMTMAMRASSRVQPSPQAADSRAATSTAISGTINSAQVLANAKRICAERAMHPLDAFSRTGSSHTTAPPSLAALCAILIQGEISSGSPTLASLVDDRSSDTDTTPRA</sequence>
<feature type="compositionally biased region" description="Basic residues" evidence="1">
    <location>
        <begin position="161"/>
        <end position="170"/>
    </location>
</feature>
<comment type="caution">
    <text evidence="2">The sequence shown here is derived from an EMBL/GenBank/DDBJ whole genome shotgun (WGS) entry which is preliminary data.</text>
</comment>
<protein>
    <submittedName>
        <fullName evidence="2">Uncharacterized protein</fullName>
    </submittedName>
</protein>
<dbReference type="EMBL" id="JAPDMQ010000619">
    <property type="protein sequence ID" value="KAK0522032.1"/>
    <property type="molecule type" value="Genomic_DNA"/>
</dbReference>
<proteinExistence type="predicted"/>
<gene>
    <name evidence="2" type="ORF">OC842_006588</name>
</gene>
<feature type="compositionally biased region" description="Acidic residues" evidence="1">
    <location>
        <begin position="19"/>
        <end position="62"/>
    </location>
</feature>
<feature type="region of interest" description="Disordered" evidence="1">
    <location>
        <begin position="1"/>
        <end position="75"/>
    </location>
</feature>
<dbReference type="AlphaFoldDB" id="A0AAN6G5Q1"/>
<dbReference type="Proteomes" id="UP001176521">
    <property type="component" value="Unassembled WGS sequence"/>
</dbReference>
<feature type="region of interest" description="Disordered" evidence="1">
    <location>
        <begin position="155"/>
        <end position="181"/>
    </location>
</feature>
<evidence type="ECO:0000313" key="2">
    <source>
        <dbReference type="EMBL" id="KAK0522032.1"/>
    </source>
</evidence>
<name>A0AAN6G5Q1_9BASI</name>
<evidence type="ECO:0000256" key="1">
    <source>
        <dbReference type="SAM" id="MobiDB-lite"/>
    </source>
</evidence>
<keyword evidence="3" id="KW-1185">Reference proteome</keyword>
<accession>A0AAN6G5Q1</accession>